<dbReference type="InterPro" id="IPR037485">
    <property type="entry name" value="PEX22"/>
</dbReference>
<keyword evidence="3" id="KW-1185">Reference proteome</keyword>
<dbReference type="AlphaFoldDB" id="A0A024GDG8"/>
<dbReference type="Proteomes" id="UP000053237">
    <property type="component" value="Unassembled WGS sequence"/>
</dbReference>
<dbReference type="GO" id="GO:0007031">
    <property type="term" value="P:peroxisome organization"/>
    <property type="evidence" value="ECO:0007669"/>
    <property type="project" value="InterPro"/>
</dbReference>
<reference evidence="2 3" key="1">
    <citation type="submission" date="2012-05" db="EMBL/GenBank/DDBJ databases">
        <title>Recombination and specialization in a pathogen metapopulation.</title>
        <authorList>
            <person name="Gardiner A."/>
            <person name="Kemen E."/>
            <person name="Schultz-Larsen T."/>
            <person name="MacLean D."/>
            <person name="Van Oosterhout C."/>
            <person name="Jones J.D.G."/>
        </authorList>
    </citation>
    <scope>NUCLEOTIDE SEQUENCE [LARGE SCALE GENOMIC DNA]</scope>
    <source>
        <strain evidence="2 3">Ac Nc2</strain>
    </source>
</reference>
<dbReference type="InParanoid" id="A0A024GDG8"/>
<accession>A0A024GDG8</accession>
<evidence type="ECO:0000313" key="3">
    <source>
        <dbReference type="Proteomes" id="UP000053237"/>
    </source>
</evidence>
<dbReference type="EMBL" id="CAIX01000080">
    <property type="protein sequence ID" value="CCI44813.1"/>
    <property type="molecule type" value="Genomic_DNA"/>
</dbReference>
<dbReference type="Pfam" id="PF22978">
    <property type="entry name" value="HAD_Pex22"/>
    <property type="match status" value="1"/>
</dbReference>
<comment type="caution">
    <text evidence="2">The sequence shown here is derived from an EMBL/GenBank/DDBJ whole genome shotgun (WGS) entry which is preliminary data.</text>
</comment>
<keyword evidence="1" id="KW-0812">Transmembrane</keyword>
<feature type="transmembrane region" description="Helical" evidence="1">
    <location>
        <begin position="6"/>
        <end position="27"/>
    </location>
</feature>
<dbReference type="OrthoDB" id="77656at2759"/>
<dbReference type="STRING" id="65357.A0A024GDG8"/>
<protein>
    <submittedName>
        <fullName evidence="2">Uncharacterized protein</fullName>
    </submittedName>
</protein>
<keyword evidence="1" id="KW-0472">Membrane</keyword>
<dbReference type="PANTHER" id="PTHR34126">
    <property type="entry name" value="PEROXISOME BIOGENESIS PROTEIN 22"/>
    <property type="match status" value="1"/>
</dbReference>
<name>A0A024GDG8_9STRA</name>
<proteinExistence type="predicted"/>
<evidence type="ECO:0000313" key="2">
    <source>
        <dbReference type="EMBL" id="CCI44813.1"/>
    </source>
</evidence>
<sequence>MENEDSSFGFILVLALVVLSTLYFIFLQNNGEQRMTQQRHETSGSNAQSKSDNVTRASVNALSEFQLRLHRALPSRNGSRTMTISGEALFSSLTDVEAHQSNSLKWKDEKLPILLHDLIQIANVFILCTISAGCDKKVMERVRFAVVSSVRNTVSDSETQSHQFPAHKILFCSTSIGKIAFVRQLEPQIHVEVDMQVVRDLQAHVPRILYTSSCIEALPPFASIVHVAEGLMPYCDLIRTSAQ</sequence>
<gene>
    <name evidence="2" type="ORF">BN9_056370</name>
</gene>
<organism evidence="2 3">
    <name type="scientific">Albugo candida</name>
    <dbReference type="NCBI Taxonomy" id="65357"/>
    <lineage>
        <taxon>Eukaryota</taxon>
        <taxon>Sar</taxon>
        <taxon>Stramenopiles</taxon>
        <taxon>Oomycota</taxon>
        <taxon>Peronosporomycetes</taxon>
        <taxon>Albuginales</taxon>
        <taxon>Albuginaceae</taxon>
        <taxon>Albugo</taxon>
    </lineage>
</organism>
<keyword evidence="1" id="KW-1133">Transmembrane helix</keyword>
<evidence type="ECO:0000256" key="1">
    <source>
        <dbReference type="SAM" id="Phobius"/>
    </source>
</evidence>
<dbReference type="PANTHER" id="PTHR34126:SF1">
    <property type="entry name" value="PEROXISOME BIOGENESIS PROTEIN 22"/>
    <property type="match status" value="1"/>
</dbReference>